<reference evidence="10 11" key="1">
    <citation type="submission" date="2016-03" db="EMBL/GenBank/DDBJ databases">
        <authorList>
            <person name="Ploux O."/>
        </authorList>
    </citation>
    <scope>NUCLEOTIDE SEQUENCE [LARGE SCALE GENOMIC DNA]</scope>
    <source>
        <strain evidence="10 11">R-45370</strain>
    </source>
</reference>
<dbReference type="InterPro" id="IPR029035">
    <property type="entry name" value="DHS-like_NAD/FAD-binding_dom"/>
</dbReference>
<comment type="similarity">
    <text evidence="5">Belongs to the soluble Thoeris ThsA family.</text>
</comment>
<dbReference type="EC" id="3.2.2.5" evidence="4"/>
<dbReference type="GO" id="GO:0003953">
    <property type="term" value="F:NAD+ nucleosidase activity"/>
    <property type="evidence" value="ECO:0007669"/>
    <property type="project" value="UniProtKB-EC"/>
</dbReference>
<evidence type="ECO:0000256" key="5">
    <source>
        <dbReference type="ARBA" id="ARBA00035014"/>
    </source>
</evidence>
<dbReference type="Proteomes" id="UP000078476">
    <property type="component" value="Unassembled WGS sequence"/>
</dbReference>
<evidence type="ECO:0000259" key="9">
    <source>
        <dbReference type="PROSITE" id="PS50305"/>
    </source>
</evidence>
<dbReference type="Pfam" id="PF13289">
    <property type="entry name" value="SIR2_2"/>
    <property type="match status" value="1"/>
</dbReference>
<evidence type="ECO:0000256" key="7">
    <source>
        <dbReference type="ARBA" id="ARBA00047575"/>
    </source>
</evidence>
<gene>
    <name evidence="10" type="ORF">A1359_12325</name>
</gene>
<protein>
    <recommendedName>
        <fullName evidence="6">NAD(+) hydrolase ThsA</fullName>
        <ecNumber evidence="4">3.2.2.5</ecNumber>
    </recommendedName>
</protein>
<keyword evidence="3" id="KW-0051">Antiviral defense</keyword>
<comment type="catalytic activity">
    <reaction evidence="7">
        <text>NAD(+) + H2O = ADP-D-ribose + nicotinamide + H(+)</text>
        <dbReference type="Rhea" id="RHEA:16301"/>
        <dbReference type="ChEBI" id="CHEBI:15377"/>
        <dbReference type="ChEBI" id="CHEBI:15378"/>
        <dbReference type="ChEBI" id="CHEBI:17154"/>
        <dbReference type="ChEBI" id="CHEBI:57540"/>
        <dbReference type="ChEBI" id="CHEBI:57967"/>
        <dbReference type="EC" id="3.2.2.5"/>
    </reaction>
    <physiologicalReaction direction="left-to-right" evidence="7">
        <dbReference type="Rhea" id="RHEA:16302"/>
    </physiologicalReaction>
</comment>
<dbReference type="InterPro" id="IPR026590">
    <property type="entry name" value="Ssirtuin_cat_dom"/>
</dbReference>
<comment type="caution">
    <text evidence="8">Lacks conserved residue(s) required for the propagation of feature annotation.</text>
</comment>
<feature type="domain" description="Deacetylase sirtuin-type" evidence="9">
    <location>
        <begin position="1"/>
        <end position="280"/>
    </location>
</feature>
<dbReference type="InterPro" id="IPR041486">
    <property type="entry name" value="ThsA_STALD"/>
</dbReference>
<evidence type="ECO:0000256" key="1">
    <source>
        <dbReference type="ARBA" id="ARBA00022801"/>
    </source>
</evidence>
<evidence type="ECO:0000313" key="11">
    <source>
        <dbReference type="Proteomes" id="UP000078476"/>
    </source>
</evidence>
<dbReference type="Pfam" id="PF18185">
    <property type="entry name" value="STALD"/>
    <property type="match status" value="1"/>
</dbReference>
<dbReference type="CDD" id="cd01406">
    <property type="entry name" value="SIR2-like"/>
    <property type="match status" value="1"/>
</dbReference>
<keyword evidence="2" id="KW-0520">NAD</keyword>
<dbReference type="OrthoDB" id="95129at2"/>
<dbReference type="PROSITE" id="PS50305">
    <property type="entry name" value="SIRTUIN"/>
    <property type="match status" value="1"/>
</dbReference>
<dbReference type="Gene3D" id="3.40.50.1220">
    <property type="entry name" value="TPP-binding domain"/>
    <property type="match status" value="1"/>
</dbReference>
<name>A0A177N797_9GAMM</name>
<evidence type="ECO:0000256" key="3">
    <source>
        <dbReference type="ARBA" id="ARBA00023118"/>
    </source>
</evidence>
<sequence length="476" mass="54063">MTFSREIEAFIKDFVKDLEENNVAVFAGAGMSKSCGYVDWPELLRDIADELGLKVENEHDLISLTQFHVNERKSSAGLAKKILQEFSEQAEPSETHEILSRLPIGTYWTTNYDSLIEDALKRAYKVADIKHSVSQLNTTRPKRDAVVYKMHGDVTVANEAVIYKQQYERYYQTHSPFVTALSGDLVAKTFLFIGFSFTDPNLDYVLSRLYVNQPMRQHYCFLRREIVQIGDDDEVTKYKQRKQELRVDDLKRFGIQTLLIDDYVEIPCILKEIETRFRKKTVFISGSAEEFGNLSRQEGQTFVHTLTAGLVREGFRVVNGFGWGIGSAVINGALEAIYSNPEKLSEDQLVMRPFPQFASSSQDLQQLWEEYRQRMISLAGIAIFVFGNKLVDGEVVEANGVIREFEIAVQKGVVVIPVGATGYASKTIYETVIDAPDKHYKGIKWVEPLVAELSNPTTPNAELVQKLVQLIKKLNK</sequence>
<dbReference type="AlphaFoldDB" id="A0A177N797"/>
<keyword evidence="11" id="KW-1185">Reference proteome</keyword>
<evidence type="ECO:0000256" key="6">
    <source>
        <dbReference type="ARBA" id="ARBA00035033"/>
    </source>
</evidence>
<evidence type="ECO:0000256" key="8">
    <source>
        <dbReference type="PROSITE-ProRule" id="PRU00236"/>
    </source>
</evidence>
<keyword evidence="1" id="KW-0378">Hydrolase</keyword>
<proteinExistence type="inferred from homology"/>
<evidence type="ECO:0000313" key="10">
    <source>
        <dbReference type="EMBL" id="OAI13474.1"/>
    </source>
</evidence>
<comment type="caution">
    <text evidence="10">The sequence shown here is derived from an EMBL/GenBank/DDBJ whole genome shotgun (WGS) entry which is preliminary data.</text>
</comment>
<dbReference type="GO" id="GO:0051607">
    <property type="term" value="P:defense response to virus"/>
    <property type="evidence" value="ECO:0007669"/>
    <property type="project" value="UniProtKB-KW"/>
</dbReference>
<dbReference type="RefSeq" id="WP_066984325.1">
    <property type="nucleotide sequence ID" value="NZ_LUUI01000119.1"/>
</dbReference>
<dbReference type="EMBL" id="LUUI01000119">
    <property type="protein sequence ID" value="OAI13474.1"/>
    <property type="molecule type" value="Genomic_DNA"/>
</dbReference>
<evidence type="ECO:0000256" key="4">
    <source>
        <dbReference type="ARBA" id="ARBA00034327"/>
    </source>
</evidence>
<accession>A0A177N797</accession>
<evidence type="ECO:0000256" key="2">
    <source>
        <dbReference type="ARBA" id="ARBA00023027"/>
    </source>
</evidence>
<organism evidence="10 11">
    <name type="scientific">Methylomonas lenta</name>
    <dbReference type="NCBI Taxonomy" id="980561"/>
    <lineage>
        <taxon>Bacteria</taxon>
        <taxon>Pseudomonadati</taxon>
        <taxon>Pseudomonadota</taxon>
        <taxon>Gammaproteobacteria</taxon>
        <taxon>Methylococcales</taxon>
        <taxon>Methylococcaceae</taxon>
        <taxon>Methylomonas</taxon>
    </lineage>
</organism>
<dbReference type="SUPFAM" id="SSF52467">
    <property type="entry name" value="DHS-like NAD/FAD-binding domain"/>
    <property type="match status" value="1"/>
</dbReference>